<dbReference type="AlphaFoldDB" id="A0AAV7L9R6"/>
<evidence type="ECO:0000313" key="2">
    <source>
        <dbReference type="Proteomes" id="UP001066276"/>
    </source>
</evidence>
<evidence type="ECO:0000313" key="1">
    <source>
        <dbReference type="EMBL" id="KAJ1088346.1"/>
    </source>
</evidence>
<comment type="caution">
    <text evidence="1">The sequence shown here is derived from an EMBL/GenBank/DDBJ whole genome shotgun (WGS) entry which is preliminary data.</text>
</comment>
<name>A0AAV7L9R6_PLEWA</name>
<organism evidence="1 2">
    <name type="scientific">Pleurodeles waltl</name>
    <name type="common">Iberian ribbed newt</name>
    <dbReference type="NCBI Taxonomy" id="8319"/>
    <lineage>
        <taxon>Eukaryota</taxon>
        <taxon>Metazoa</taxon>
        <taxon>Chordata</taxon>
        <taxon>Craniata</taxon>
        <taxon>Vertebrata</taxon>
        <taxon>Euteleostomi</taxon>
        <taxon>Amphibia</taxon>
        <taxon>Batrachia</taxon>
        <taxon>Caudata</taxon>
        <taxon>Salamandroidea</taxon>
        <taxon>Salamandridae</taxon>
        <taxon>Pleurodelinae</taxon>
        <taxon>Pleurodeles</taxon>
    </lineage>
</organism>
<dbReference type="Proteomes" id="UP001066276">
    <property type="component" value="Chromosome 11"/>
</dbReference>
<dbReference type="EMBL" id="JANPWB010000015">
    <property type="protein sequence ID" value="KAJ1088346.1"/>
    <property type="molecule type" value="Genomic_DNA"/>
</dbReference>
<protein>
    <submittedName>
        <fullName evidence="1">Uncharacterized protein</fullName>
    </submittedName>
</protein>
<keyword evidence="2" id="KW-1185">Reference proteome</keyword>
<reference evidence="1" key="1">
    <citation type="journal article" date="2022" name="bioRxiv">
        <title>Sequencing and chromosome-scale assembly of the giantPleurodeles waltlgenome.</title>
        <authorList>
            <person name="Brown T."/>
            <person name="Elewa A."/>
            <person name="Iarovenko S."/>
            <person name="Subramanian E."/>
            <person name="Araus A.J."/>
            <person name="Petzold A."/>
            <person name="Susuki M."/>
            <person name="Suzuki K.-i.T."/>
            <person name="Hayashi T."/>
            <person name="Toyoda A."/>
            <person name="Oliveira C."/>
            <person name="Osipova E."/>
            <person name="Leigh N.D."/>
            <person name="Simon A."/>
            <person name="Yun M.H."/>
        </authorList>
    </citation>
    <scope>NUCLEOTIDE SEQUENCE</scope>
    <source>
        <strain evidence="1">20211129_DDA</strain>
        <tissue evidence="1">Liver</tissue>
    </source>
</reference>
<proteinExistence type="predicted"/>
<sequence>MVSARRKRGVLSEVPQGDKRAVIIEAGASPGCARTRLFVELVTSQFQEIRPGLERLSLPTKGREVLWLQMGHKEFGRGA</sequence>
<accession>A0AAV7L9R6</accession>
<gene>
    <name evidence="1" type="ORF">NDU88_001503</name>
</gene>